<gene>
    <name evidence="1" type="ORF">ANCDUO_24423</name>
</gene>
<keyword evidence="2" id="KW-1185">Reference proteome</keyword>
<accession>A0A0C2FKZ7</accession>
<proteinExistence type="predicted"/>
<evidence type="ECO:0000313" key="1">
    <source>
        <dbReference type="EMBL" id="KIH45536.1"/>
    </source>
</evidence>
<protein>
    <submittedName>
        <fullName evidence="1">Uncharacterized protein</fullName>
    </submittedName>
</protein>
<sequence>MLTFPSIIVNKSITRGIPGKTMETMKFTQTCSIFILLEDRPDQCVDAAVIRTPPTRTRLNTINKEVALKGARQALFNSSSFVYNGNAHFSPKNLSLLLFPNLLDKYPIGQDIMRVESNE</sequence>
<dbReference type="AlphaFoldDB" id="A0A0C2FKZ7"/>
<reference evidence="1 2" key="1">
    <citation type="submission" date="2013-12" db="EMBL/GenBank/DDBJ databases">
        <title>Draft genome of the parsitic nematode Ancylostoma duodenale.</title>
        <authorList>
            <person name="Mitreva M."/>
        </authorList>
    </citation>
    <scope>NUCLEOTIDE SEQUENCE [LARGE SCALE GENOMIC DNA]</scope>
    <source>
        <strain evidence="1 2">Zhejiang</strain>
    </source>
</reference>
<dbReference type="EMBL" id="KN772165">
    <property type="protein sequence ID" value="KIH45536.1"/>
    <property type="molecule type" value="Genomic_DNA"/>
</dbReference>
<name>A0A0C2FKZ7_9BILA</name>
<organism evidence="1 2">
    <name type="scientific">Ancylostoma duodenale</name>
    <dbReference type="NCBI Taxonomy" id="51022"/>
    <lineage>
        <taxon>Eukaryota</taxon>
        <taxon>Metazoa</taxon>
        <taxon>Ecdysozoa</taxon>
        <taxon>Nematoda</taxon>
        <taxon>Chromadorea</taxon>
        <taxon>Rhabditida</taxon>
        <taxon>Rhabditina</taxon>
        <taxon>Rhabditomorpha</taxon>
        <taxon>Strongyloidea</taxon>
        <taxon>Ancylostomatidae</taxon>
        <taxon>Ancylostomatinae</taxon>
        <taxon>Ancylostoma</taxon>
    </lineage>
</organism>
<evidence type="ECO:0000313" key="2">
    <source>
        <dbReference type="Proteomes" id="UP000054047"/>
    </source>
</evidence>
<dbReference type="Proteomes" id="UP000054047">
    <property type="component" value="Unassembled WGS sequence"/>
</dbReference>